<dbReference type="Pfam" id="PF04932">
    <property type="entry name" value="Wzy_C"/>
    <property type="match status" value="1"/>
</dbReference>
<evidence type="ECO:0000256" key="3">
    <source>
        <dbReference type="ARBA" id="ARBA00022989"/>
    </source>
</evidence>
<dbReference type="InterPro" id="IPR051533">
    <property type="entry name" value="WaaL-like"/>
</dbReference>
<feature type="transmembrane region" description="Helical" evidence="5">
    <location>
        <begin position="189"/>
        <end position="205"/>
    </location>
</feature>
<feature type="transmembrane region" description="Helical" evidence="5">
    <location>
        <begin position="63"/>
        <end position="85"/>
    </location>
</feature>
<feature type="transmembrane region" description="Helical" evidence="5">
    <location>
        <begin position="211"/>
        <end position="228"/>
    </location>
</feature>
<gene>
    <name evidence="7" type="ORF">CQA58_03265</name>
</gene>
<feature type="transmembrane region" description="Helical" evidence="5">
    <location>
        <begin position="12"/>
        <end position="43"/>
    </location>
</feature>
<evidence type="ECO:0000313" key="8">
    <source>
        <dbReference type="Proteomes" id="UP000257045"/>
    </source>
</evidence>
<dbReference type="OrthoDB" id="5319476at2"/>
<dbReference type="PANTHER" id="PTHR37422">
    <property type="entry name" value="TEICHURONIC ACID BIOSYNTHESIS PROTEIN TUAE"/>
    <property type="match status" value="1"/>
</dbReference>
<feature type="transmembrane region" description="Helical" evidence="5">
    <location>
        <begin position="348"/>
        <end position="366"/>
    </location>
</feature>
<feature type="transmembrane region" description="Helical" evidence="5">
    <location>
        <begin position="105"/>
        <end position="121"/>
    </location>
</feature>
<keyword evidence="4 5" id="KW-0472">Membrane</keyword>
<keyword evidence="3 5" id="KW-1133">Transmembrane helix</keyword>
<proteinExistence type="predicted"/>
<feature type="transmembrane region" description="Helical" evidence="5">
    <location>
        <begin position="128"/>
        <end position="146"/>
    </location>
</feature>
<accession>A0A3D8J1R6</accession>
<evidence type="ECO:0000259" key="6">
    <source>
        <dbReference type="Pfam" id="PF04932"/>
    </source>
</evidence>
<keyword evidence="2 5" id="KW-0812">Transmembrane</keyword>
<feature type="transmembrane region" description="Helical" evidence="5">
    <location>
        <begin position="158"/>
        <end position="182"/>
    </location>
</feature>
<feature type="domain" description="O-antigen ligase-related" evidence="6">
    <location>
        <begin position="195"/>
        <end position="356"/>
    </location>
</feature>
<evidence type="ECO:0000256" key="2">
    <source>
        <dbReference type="ARBA" id="ARBA00022692"/>
    </source>
</evidence>
<dbReference type="EMBL" id="NXLV01000004">
    <property type="protein sequence ID" value="RDU71146.1"/>
    <property type="molecule type" value="Genomic_DNA"/>
</dbReference>
<keyword evidence="8" id="KW-1185">Reference proteome</keyword>
<evidence type="ECO:0000313" key="7">
    <source>
        <dbReference type="EMBL" id="RDU71146.1"/>
    </source>
</evidence>
<dbReference type="AlphaFoldDB" id="A0A3D8J1R6"/>
<name>A0A3D8J1R6_9HELI</name>
<evidence type="ECO:0000256" key="5">
    <source>
        <dbReference type="SAM" id="Phobius"/>
    </source>
</evidence>
<dbReference type="InterPro" id="IPR007016">
    <property type="entry name" value="O-antigen_ligase-rel_domated"/>
</dbReference>
<feature type="transmembrane region" description="Helical" evidence="5">
    <location>
        <begin position="237"/>
        <end position="254"/>
    </location>
</feature>
<feature type="transmembrane region" description="Helical" evidence="5">
    <location>
        <begin position="378"/>
        <end position="398"/>
    </location>
</feature>
<dbReference type="GO" id="GO:0016020">
    <property type="term" value="C:membrane"/>
    <property type="evidence" value="ECO:0007669"/>
    <property type="project" value="UniProtKB-SubCell"/>
</dbReference>
<protein>
    <recommendedName>
        <fullName evidence="6">O-antigen ligase-related domain-containing protein</fullName>
    </recommendedName>
</protein>
<dbReference type="Proteomes" id="UP000257045">
    <property type="component" value="Unassembled WGS sequence"/>
</dbReference>
<sequence length="437" mass="50398">MVKKYFGFNTSLSLLFCFLFLGTTIRWTTTSIEILVFIFMVSLYFFKKKKEVFVLKIPREQQIFLYALIFVLFSYLLTFVLGKGWELESIKRPGYPSLTDLDIPTRYFLGIFIVLLFLKLKFNLNKRIIAYCVGIGAIINGCFALYERYILGMQRVDAFVGIAEMATASSLLCLFSVIFYAFSTSKKEQIFFAIASLFAFSASFSTAARSAMISLLIAFCILQIVFLFKNKRMFKKTFVAIGGMLIVFSLLWAFPVGKDTFRLQQIQVDIDQYAKDNPQTSIGMRFEMWKEAWTMLKISPVYGMSTAMIAKRTNEIIQKSGSRIRSENDLGVRGTKHSQIMEALAKRGIVGLLALLLFWWTSLRMFGYNLSQCQGEELKYRICGFLTILYFIFINSFTGEPWDSMVDTPMIILLCSLFLKFINQETNEKENFSHYHC</sequence>
<evidence type="ECO:0000256" key="1">
    <source>
        <dbReference type="ARBA" id="ARBA00004141"/>
    </source>
</evidence>
<organism evidence="7 8">
    <name type="scientific">Helicobacter brantae</name>
    <dbReference type="NCBI Taxonomy" id="375927"/>
    <lineage>
        <taxon>Bacteria</taxon>
        <taxon>Pseudomonadati</taxon>
        <taxon>Campylobacterota</taxon>
        <taxon>Epsilonproteobacteria</taxon>
        <taxon>Campylobacterales</taxon>
        <taxon>Helicobacteraceae</taxon>
        <taxon>Helicobacter</taxon>
    </lineage>
</organism>
<dbReference type="PANTHER" id="PTHR37422:SF17">
    <property type="entry name" value="O-ANTIGEN LIGASE"/>
    <property type="match status" value="1"/>
</dbReference>
<reference evidence="7 8" key="1">
    <citation type="submission" date="2018-04" db="EMBL/GenBank/DDBJ databases">
        <title>Novel Campyloabacter and Helicobacter Species and Strains.</title>
        <authorList>
            <person name="Mannion A.J."/>
            <person name="Shen Z."/>
            <person name="Fox J.G."/>
        </authorList>
    </citation>
    <scope>NUCLEOTIDE SEQUENCE [LARGE SCALE GENOMIC DNA]</scope>
    <source>
        <strain evidence="7 8">MIT 04-9366</strain>
    </source>
</reference>
<comment type="caution">
    <text evidence="7">The sequence shown here is derived from an EMBL/GenBank/DDBJ whole genome shotgun (WGS) entry which is preliminary data.</text>
</comment>
<evidence type="ECO:0000256" key="4">
    <source>
        <dbReference type="ARBA" id="ARBA00023136"/>
    </source>
</evidence>
<comment type="subcellular location">
    <subcellularLocation>
        <location evidence="1">Membrane</location>
        <topology evidence="1">Multi-pass membrane protein</topology>
    </subcellularLocation>
</comment>